<organism evidence="1 2">
    <name type="scientific">Cetraspora pellucida</name>
    <dbReference type="NCBI Taxonomy" id="1433469"/>
    <lineage>
        <taxon>Eukaryota</taxon>
        <taxon>Fungi</taxon>
        <taxon>Fungi incertae sedis</taxon>
        <taxon>Mucoromycota</taxon>
        <taxon>Glomeromycotina</taxon>
        <taxon>Glomeromycetes</taxon>
        <taxon>Diversisporales</taxon>
        <taxon>Gigasporaceae</taxon>
        <taxon>Cetraspora</taxon>
    </lineage>
</organism>
<reference evidence="1" key="1">
    <citation type="submission" date="2021-06" db="EMBL/GenBank/DDBJ databases">
        <authorList>
            <person name="Kallberg Y."/>
            <person name="Tangrot J."/>
            <person name="Rosling A."/>
        </authorList>
    </citation>
    <scope>NUCLEOTIDE SEQUENCE</scope>
    <source>
        <strain evidence="1">28 12/20/2015</strain>
    </source>
</reference>
<name>A0ACA9RF41_9GLOM</name>
<sequence>RPIEKSYSDEPNQEEEMMVLDESQHDDNVNTEIVDHSSSKRQKVDEDKSEETVISTKKNKDKNSAKKSTLENFCGQKNRWEILQIINTDTPGEFRMWVLIGCATHAIRLTIPKKFYINYKLQNFPDEIEKIVNGKASISKVSRTLPGTHERHNLFEVIMPEPIYQQNQKLLLNVFNDPLVEGVYETRIASLDRA</sequence>
<keyword evidence="2" id="KW-1185">Reference proteome</keyword>
<feature type="non-terminal residue" evidence="1">
    <location>
        <position position="194"/>
    </location>
</feature>
<evidence type="ECO:0000313" key="2">
    <source>
        <dbReference type="Proteomes" id="UP000789366"/>
    </source>
</evidence>
<comment type="caution">
    <text evidence="1">The sequence shown here is derived from an EMBL/GenBank/DDBJ whole genome shotgun (WGS) entry which is preliminary data.</text>
</comment>
<accession>A0ACA9RF41</accession>
<protein>
    <submittedName>
        <fullName evidence="1">3409_t:CDS:1</fullName>
    </submittedName>
</protein>
<feature type="non-terminal residue" evidence="1">
    <location>
        <position position="1"/>
    </location>
</feature>
<proteinExistence type="predicted"/>
<dbReference type="EMBL" id="CAJVPW010069387">
    <property type="protein sequence ID" value="CAG8791322.1"/>
    <property type="molecule type" value="Genomic_DNA"/>
</dbReference>
<evidence type="ECO:0000313" key="1">
    <source>
        <dbReference type="EMBL" id="CAG8791322.1"/>
    </source>
</evidence>
<dbReference type="Proteomes" id="UP000789366">
    <property type="component" value="Unassembled WGS sequence"/>
</dbReference>
<gene>
    <name evidence="1" type="ORF">SPELUC_LOCUS17256</name>
</gene>